<evidence type="ECO:0000256" key="1">
    <source>
        <dbReference type="ARBA" id="ARBA00004402"/>
    </source>
</evidence>
<keyword evidence="13 33" id="KW-0165">Cleavage on pair of basic residues</keyword>
<evidence type="ECO:0000256" key="6">
    <source>
        <dbReference type="ARBA" id="ARBA00004650"/>
    </source>
</evidence>
<evidence type="ECO:0000256" key="2">
    <source>
        <dbReference type="ARBA" id="ARBA00004433"/>
    </source>
</evidence>
<dbReference type="Pfam" id="PF00516">
    <property type="entry name" value="GP120"/>
    <property type="match status" value="1"/>
</dbReference>
<dbReference type="GO" id="GO:1903911">
    <property type="term" value="P:positive regulation of receptor clustering"/>
    <property type="evidence" value="ECO:0007669"/>
    <property type="project" value="UniProtKB-UniRule"/>
</dbReference>
<comment type="subunit">
    <text evidence="32">The mature envelope protein (Env) consists of a homotrimer of non-covalently associated gp120-gp41 heterodimers. The resulting complex protrudes from the virus surface as a spike. There seems to be as few as 10 spikes on the average virion. Interacts with host CD4, CCR5 and CXCR4. Gp120 also interacts with the C-type lectins CD209/DC-SIGN and CLEC4M/DC-SIGNR (collectively referred to as DC-SIGN(R)). Gp120 and gp41 interact with GalCer. Gp120 interacts with host ITGA4/ITGB7 complex; on CD4+ T-cells, this interaction results in rapid activation of integrin ITGAL/LFA-1, which facilitates efficient cell-to-cell spreading of HIV-1. Gp120 interacts with cell-associated heparan sulfate; this interaction increases virus infectivity on permissive cells and may be involved in infection of CD4- cells.</text>
</comment>
<evidence type="ECO:0000256" key="12">
    <source>
        <dbReference type="ARBA" id="ARBA00022595"/>
    </source>
</evidence>
<keyword evidence="26 33" id="KW-0564">Palmitate</keyword>
<comment type="domain">
    <text evidence="33">The membrane proximal external region (MPER) present in gp41 is a tryptophan-rich region recognized by the antibodies 2F5, Z13, and 4E10. MPER seems to play a role in fusion.</text>
</comment>
<keyword evidence="11 33" id="KW-0945">Host-virus interaction</keyword>
<feature type="topological domain" description="Cytoplasmic" evidence="33">
    <location>
        <begin position="721"/>
        <end position="871"/>
    </location>
</feature>
<evidence type="ECO:0000256" key="29">
    <source>
        <dbReference type="ARBA" id="ARBA00023280"/>
    </source>
</evidence>
<evidence type="ECO:0000256" key="18">
    <source>
        <dbReference type="ARBA" id="ARBA00022844"/>
    </source>
</evidence>
<evidence type="ECO:0000256" key="16">
    <source>
        <dbReference type="ARBA" id="ARBA00022729"/>
    </source>
</evidence>
<dbReference type="GO" id="GO:0020002">
    <property type="term" value="C:host cell plasma membrane"/>
    <property type="evidence" value="ECO:0007669"/>
    <property type="project" value="UniProtKB-SubCell"/>
</dbReference>
<dbReference type="GO" id="GO:0019062">
    <property type="term" value="P:virion attachment to host cell"/>
    <property type="evidence" value="ECO:0007669"/>
    <property type="project" value="UniProtKB-UniRule"/>
</dbReference>
<feature type="domain" description="Human immunodeficiency virus 1 envelope glycoprotein Gp120" evidence="35">
    <location>
        <begin position="35"/>
        <end position="525"/>
    </location>
</feature>
<evidence type="ECO:0000256" key="30">
    <source>
        <dbReference type="ARBA" id="ARBA00023288"/>
    </source>
</evidence>
<feature type="chain" id="PRO_5023545593" description="Envelope glycoprotein gp160" evidence="33">
    <location>
        <begin position="33"/>
        <end position="871"/>
    </location>
</feature>
<evidence type="ECO:0000256" key="32">
    <source>
        <dbReference type="ARBA" id="ARBA00062028"/>
    </source>
</evidence>
<feature type="chain" id="PRO_5023545594" description="Transmembrane protein gp41" evidence="33">
    <location>
        <begin position="526"/>
        <end position="871"/>
    </location>
</feature>
<keyword evidence="31 33" id="KW-1160">Virus entry into host cell</keyword>
<comment type="similarity">
    <text evidence="33">Belongs to the HIV-1 env protein family.</text>
</comment>
<dbReference type="GO" id="GO:0075512">
    <property type="term" value="P:clathrin-dependent endocytosis of virus by host cell"/>
    <property type="evidence" value="ECO:0007669"/>
    <property type="project" value="UniProtKB-UniRule"/>
</dbReference>
<keyword evidence="12 33" id="KW-1162">Viral penetration into host cytoplasm</keyword>
<evidence type="ECO:0000256" key="34">
    <source>
        <dbReference type="RuleBase" id="RU363095"/>
    </source>
</evidence>
<evidence type="ECO:0000256" key="7">
    <source>
        <dbReference type="ARBA" id="ARBA00022506"/>
    </source>
</evidence>
<keyword evidence="21 33" id="KW-1164">Virus endocytosis by host</keyword>
<gene>
    <name evidence="33 37" type="primary">env</name>
</gene>
<feature type="region of interest" description="Immunosuppression" evidence="33">
    <location>
        <begin position="589"/>
        <end position="607"/>
    </location>
</feature>
<keyword evidence="30 33" id="KW-0449">Lipoprotein</keyword>
<dbReference type="FunFam" id="2.170.40.20:FF:000001">
    <property type="entry name" value="Envelope glycoprotein gp160"/>
    <property type="match status" value="1"/>
</dbReference>
<evidence type="ECO:0000256" key="4">
    <source>
        <dbReference type="ARBA" id="ARBA00004563"/>
    </source>
</evidence>
<keyword evidence="8 33" id="KW-1170">Fusion of virus membrane with host endosomal membrane</keyword>
<evidence type="ECO:0000256" key="22">
    <source>
        <dbReference type="ARBA" id="ARBA00022989"/>
    </source>
</evidence>
<comment type="subcellular location">
    <molecule>Transmembrane protein gp41</molecule>
    <subcellularLocation>
        <location evidence="33">Virion membrane</location>
        <topology evidence="33">Single-pass type I membrane protein</topology>
    </subcellularLocation>
    <subcellularLocation>
        <location evidence="33">Host cell membrane</location>
        <topology evidence="33">Single-pass type I membrane protein</topology>
    </subcellularLocation>
    <subcellularLocation>
        <location evidence="33">Host endosome membrane</location>
        <topology evidence="33">Single-pass type I membrane protein</topology>
    </subcellularLocation>
    <text evidence="33">It is probably concentrated at the site of budding and incorporated into the virions possibly by contacts between the cytoplasmic tail of Env and the N-terminus of Gag.</text>
</comment>
<dbReference type="GO" id="GO:0005198">
    <property type="term" value="F:structural molecule activity"/>
    <property type="evidence" value="ECO:0007669"/>
    <property type="project" value="UniProtKB-UniRule"/>
</dbReference>
<dbReference type="Gene3D" id="1.20.5.490">
    <property type="entry name" value="Single helix bin"/>
    <property type="match status" value="1"/>
</dbReference>
<dbReference type="GO" id="GO:0019082">
    <property type="term" value="P:viral protein processing"/>
    <property type="evidence" value="ECO:0007669"/>
    <property type="project" value="UniProtKB-UniRule"/>
</dbReference>
<evidence type="ECO:0000259" key="35">
    <source>
        <dbReference type="Pfam" id="PF00516"/>
    </source>
</evidence>
<dbReference type="GO" id="GO:0019031">
    <property type="term" value="C:viral envelope"/>
    <property type="evidence" value="ECO:0007669"/>
    <property type="project" value="UniProtKB-KW"/>
</dbReference>
<evidence type="ECO:0000256" key="10">
    <source>
        <dbReference type="ARBA" id="ARBA00022570"/>
    </source>
</evidence>
<keyword evidence="28 33" id="KW-0325">Glycoprotein</keyword>
<evidence type="ECO:0000313" key="37">
    <source>
        <dbReference type="EMBL" id="AQL57304.1"/>
    </source>
</evidence>
<dbReference type="FunFam" id="2.170.40.20:FF:000003">
    <property type="entry name" value="Envelope glycoprotein gp160"/>
    <property type="match status" value="1"/>
</dbReference>
<comment type="caution">
    <text evidence="33 34">Lacks conserved residue(s) required for the propagation of feature annotation.</text>
</comment>
<dbReference type="InterPro" id="IPR036377">
    <property type="entry name" value="Gp120_core_sf"/>
</dbReference>
<evidence type="ECO:0000256" key="23">
    <source>
        <dbReference type="ARBA" id="ARBA00023046"/>
    </source>
</evidence>
<evidence type="ECO:0000256" key="27">
    <source>
        <dbReference type="ARBA" id="ARBA00023157"/>
    </source>
</evidence>
<feature type="region of interest" description="MPER; binding to GalCer" evidence="33">
    <location>
        <begin position="677"/>
        <end position="698"/>
    </location>
</feature>
<evidence type="ECO:0000259" key="36">
    <source>
        <dbReference type="Pfam" id="PF00517"/>
    </source>
</evidence>
<feature type="domain" description="Retroviral envelope protein GP41-like" evidence="36">
    <location>
        <begin position="545"/>
        <end position="735"/>
    </location>
</feature>
<feature type="disulfide bond" evidence="33">
    <location>
        <begin position="236"/>
        <end position="265"/>
    </location>
</feature>
<comment type="domain">
    <text evidence="33">The YXXL motif is involved in determining the exact site of viral release at the surface of infected mononuclear cells and promotes endocytosis. YXXL and di-leucine endocytosis motifs interact directly or indirectly with the clathrin adapter complexes, opperate independently, and their activities are not additive.</text>
</comment>
<keyword evidence="18 33" id="KW-0946">Virion</keyword>
<dbReference type="InterPro" id="IPR000328">
    <property type="entry name" value="GP41-like"/>
</dbReference>
<evidence type="ECO:0000256" key="20">
    <source>
        <dbReference type="ARBA" id="ARBA00022879"/>
    </source>
</evidence>
<evidence type="ECO:0000256" key="28">
    <source>
        <dbReference type="ARBA" id="ARBA00023180"/>
    </source>
</evidence>
<keyword evidence="7 33" id="KW-1168">Fusion of virus membrane with host membrane</keyword>
<dbReference type="SUPFAM" id="SSF58069">
    <property type="entry name" value="Virus ectodomain"/>
    <property type="match status" value="1"/>
</dbReference>
<comment type="subcellular location">
    <molecule>Surface protein gp120</molecule>
    <subcellularLocation>
        <location evidence="33">Virion membrane</location>
        <topology evidence="33">Peripheral membrane protein</topology>
    </subcellularLocation>
    <subcellularLocation>
        <location evidence="33">Host cell membrane</location>
        <topology evidence="33">Peripheral membrane protein</topology>
    </subcellularLocation>
    <subcellularLocation>
        <location evidence="33">Host endosome membrane</location>
        <topology evidence="33">Single-pass type I membrane protein</topology>
    </subcellularLocation>
    <text evidence="33">The surface protein is not anchored to the viral envelope, but associates with the extravirion surface through its binding to TM. It is probably concentrated at the site of budding and incorporated into the virions possibly by contacts between the cytoplasmic tail of Env and the N-terminus of Gag.</text>
</comment>
<keyword evidence="24 33" id="KW-0175">Coiled coil</keyword>
<dbReference type="SUPFAM" id="SSF56502">
    <property type="entry name" value="gp120 core"/>
    <property type="match status" value="2"/>
</dbReference>
<evidence type="ECO:0000256" key="21">
    <source>
        <dbReference type="ARBA" id="ARBA00022890"/>
    </source>
</evidence>
<comment type="miscellaneous">
    <text evidence="33">Inhibitors targeting HIV-1 viral envelope proteins are used as antiretroviral drugs. Attachment of virions to the cell surface via non-specific interactions and CD4 binding can be blocked by inhibitors that include cyanovirin-N, cyclotriazadisulfonamide analogs, PRO 2000, TNX 355 and PRO 542. In addition, BMS 806 can block CD4-induced conformational changes. Env interactions with the coreceptor molecules can be targeted by CCR5 antagonists including SCH-D, maraviroc (UK 427857) and aplaviroc (GW 873140), and the CXCR4 antagonist AMD 070. Fusion of viral and cellular membranes can be inhibited by peptides such as enfuvirtide and tifuvirtide (T 1249). Resistance to inhibitors associated with mutations in Env are observed. Most of the time, single mutations confer only a modest reduction in drug susceptibility. Combination of several mutations is usually required to develop a high-level drug resistance.</text>
</comment>
<feature type="coiled-coil region" evidence="33">
    <location>
        <begin position="648"/>
        <end position="682"/>
    </location>
</feature>
<keyword evidence="27 33" id="KW-1015">Disulfide bond</keyword>
<evidence type="ECO:0000256" key="31">
    <source>
        <dbReference type="ARBA" id="ARBA00023296"/>
    </source>
</evidence>
<dbReference type="GO" id="GO:0052031">
    <property type="term" value="P:symbiont-mediated perturbation of host defense response"/>
    <property type="evidence" value="ECO:0007669"/>
    <property type="project" value="UniProtKB-UniRule"/>
</dbReference>
<keyword evidence="9 33" id="KW-1032">Host cell membrane</keyword>
<accession>A0A1Q1G4J7</accession>
<keyword evidence="17 33" id="KW-1161">Viral attachment to host cell</keyword>
<evidence type="ECO:0000256" key="25">
    <source>
        <dbReference type="ARBA" id="ARBA00023136"/>
    </source>
</evidence>
<feature type="transmembrane region" description="Helical" evidence="34">
    <location>
        <begin position="693"/>
        <end position="720"/>
    </location>
</feature>
<feature type="transmembrane region" description="Helical" evidence="34">
    <location>
        <begin position="12"/>
        <end position="30"/>
    </location>
</feature>
<feature type="site" description="Cleavage; by host furin" evidence="33">
    <location>
        <begin position="525"/>
        <end position="526"/>
    </location>
</feature>
<dbReference type="CDD" id="cd09909">
    <property type="entry name" value="HIV-1-like_HR1-HR2"/>
    <property type="match status" value="1"/>
</dbReference>
<keyword evidence="29 33" id="KW-0899">Viral immunoevasion</keyword>
<comment type="miscellaneous">
    <text evidence="33">HIV-1 lineages are divided in three main groups, M (for Major), O (for Outlier), and N (for New, or Non-M, Non-O). The vast majority of strains found worldwide belong to the group M. Group O seems to be endemic to and largely confined to Cameroon and neighboring countries in West Central Africa, where these viruses represent a small minority of HIV-1 strains. The group N is represented by a limited number of isolates from Cameroonian persons. The group M is further subdivided in 9 clades or subtypes (A to D, F to H, J and K).</text>
</comment>
<organismHost>
    <name type="scientific">Homo sapiens</name>
    <name type="common">Human</name>
    <dbReference type="NCBI Taxonomy" id="9606"/>
</organismHost>
<dbReference type="EMBL" id="KX181894">
    <property type="protein sequence ID" value="AQL57304.1"/>
    <property type="molecule type" value="Genomic_DNA"/>
</dbReference>
<comment type="function">
    <text evidence="33">Surface protein gp120: Attaches the virus to the host lymphoid cell by binding to the primary receptor CD4. This interaction induces a structural rearrangement creating a high affinity binding site for a chemokine coreceptor like CXCR4 and/or CCR5. Acts as a ligand for CD209/DC-SIGN and CLEC4M/DC-SIGNR, which are respectively found on dendritic cells (DCs), and on endothelial cells of liver sinusoids and lymph node sinuses. These interactions allow capture of viral particles at mucosal surfaces by these cells and subsequent transmission to permissive cells. HIV subverts the migration properties of dendritic cells to gain access to CD4+ T-cells in lymph nodes. Virus transmission to permissive T-cells occurs either in trans (without DCs infection, through viral capture and transmission), or in cis (following DCs productive infection, through the usual CD4-gp120 interaction), thereby inducing a robust infection. In trans infection, bound virions remain infectious over days and it is proposed that they are not degraded, but protected in non-lysosomal acidic organelles within the DCs close to the cell membrane thus contributing to the viral infectious potential during DCs' migration from the periphery to the lymphoid tissues. On arrival at lymphoid tissues, intact virions recycle back to DCs' cell surface allowing virus transmission to CD4+ T-cells.</text>
</comment>
<evidence type="ECO:0000256" key="11">
    <source>
        <dbReference type="ARBA" id="ARBA00022581"/>
    </source>
</evidence>
<feature type="disulfide bond" evidence="33">
    <location>
        <begin position="54"/>
        <end position="74"/>
    </location>
</feature>
<keyword evidence="23 33" id="KW-1039">Host endosome</keyword>
<evidence type="ECO:0000256" key="13">
    <source>
        <dbReference type="ARBA" id="ARBA00022685"/>
    </source>
</evidence>
<dbReference type="FunFam" id="1.20.5.490:FF:000001">
    <property type="entry name" value="Envelope glycoprotein gp160"/>
    <property type="match status" value="1"/>
</dbReference>
<keyword evidence="10 33" id="KW-1165">Clathrin-mediated endocytosis of virus by host</keyword>
<evidence type="ECO:0000256" key="3">
    <source>
        <dbReference type="ARBA" id="ARBA00004505"/>
    </source>
</evidence>
<dbReference type="GO" id="GO:0039654">
    <property type="term" value="P:fusion of virus membrane with host endosome membrane"/>
    <property type="evidence" value="ECO:0007669"/>
    <property type="project" value="UniProtKB-UniRule"/>
</dbReference>
<keyword evidence="22 33" id="KW-1133">Transmembrane helix</keyword>
<comment type="PTM">
    <text evidence="33">Palmitoylation of the transmembrane protein and of Env polyprotein (prior to its proteolytic cleavage) is essential for their association with host cell membrane lipid rafts. Palmitoylation is therefore required for envelope trafficking to classical lipid rafts, but not for viral replication.</text>
</comment>
<evidence type="ECO:0000256" key="8">
    <source>
        <dbReference type="ARBA" id="ARBA00022510"/>
    </source>
</evidence>
<comment type="domain">
    <text evidence="33">Some of the most genetically diverse regions of the viral genome are present in Env. They are called variable regions 1 through 5 (V1 through V5). Coreceptor usage of gp120 is determined mainly by the primary structure of the third variable region (V3) in the outer domain of gp120. The sequence of V3 determines which coreceptor, CCR5 and/or CXCR4 (corresponding to R5/macrophage, X4/T cell and R5X4/T cell and macrophage tropism), is used to trigger the fusion potential of the Env complex, and hence which cells the virus can infect. Binding to CCR5 involves a region adjacent in addition to V3.</text>
</comment>
<dbReference type="HAMAP" id="MF_04083">
    <property type="entry name" value="HIV_ENV"/>
    <property type="match status" value="1"/>
</dbReference>
<keyword evidence="19 33" id="KW-1043">Host membrane</keyword>
<dbReference type="GO" id="GO:0044175">
    <property type="term" value="C:host cell endosome membrane"/>
    <property type="evidence" value="ECO:0007669"/>
    <property type="project" value="UniProtKB-SubCell"/>
</dbReference>
<dbReference type="InterPro" id="IPR000777">
    <property type="entry name" value="HIV1_Gp120"/>
</dbReference>
<dbReference type="Gene3D" id="1.10.287.210">
    <property type="match status" value="1"/>
</dbReference>
<comment type="function">
    <text evidence="33">Envelope glycoprotein gp160: Oligomerizes in the host endoplasmic reticulum into predominantly trimers. In a second time, gp160 transits in the host Golgi, where glycosylation is completed. The precursor is then proteolytically cleaved in the trans-Golgi and thereby activated by cellular furin or furin-like proteases to produce gp120 and gp41.</text>
</comment>
<evidence type="ECO:0000256" key="9">
    <source>
        <dbReference type="ARBA" id="ARBA00022511"/>
    </source>
</evidence>
<feature type="region of interest" description="CD4-binding loop" evidence="33">
    <location>
        <begin position="380"/>
        <end position="390"/>
    </location>
</feature>
<evidence type="ECO:0000256" key="17">
    <source>
        <dbReference type="ARBA" id="ARBA00022804"/>
    </source>
</evidence>
<comment type="domain">
    <text evidence="33">The CD4-binding region is targeted by the antibody b12.</text>
</comment>
<protein>
    <recommendedName>
        <fullName evidence="33">Envelope glycoprotein gp160</fullName>
    </recommendedName>
    <alternativeName>
        <fullName evidence="33">Env polyprotein</fullName>
    </alternativeName>
    <component>
        <recommendedName>
            <fullName evidence="33">Surface protein gp120</fullName>
            <shortName evidence="33">SU</shortName>
        </recommendedName>
        <alternativeName>
            <fullName evidence="33">Glycoprotein 120</fullName>
            <shortName evidence="33">gp120</shortName>
        </alternativeName>
    </component>
    <component>
        <recommendedName>
            <fullName evidence="33">Transmembrane protein gp41</fullName>
            <shortName evidence="33">TM</shortName>
        </recommendedName>
        <alternativeName>
            <fullName evidence="33">Glycoprotein 41</fullName>
            <shortName evidence="33">gp41</shortName>
        </alternativeName>
    </component>
</protein>
<evidence type="ECO:0000256" key="15">
    <source>
        <dbReference type="ARBA" id="ARBA00022703"/>
    </source>
</evidence>
<keyword evidence="25 33" id="KW-0472">Membrane</keyword>
<organism evidence="37">
    <name type="scientific">Human immunodeficiency virus type 1</name>
    <name type="common">HIV-1</name>
    <dbReference type="NCBI Taxonomy" id="11676"/>
    <lineage>
        <taxon>Viruses</taxon>
        <taxon>Riboviria</taxon>
        <taxon>Pararnavirae</taxon>
        <taxon>Artverviricota</taxon>
        <taxon>Revtraviricetes</taxon>
        <taxon>Ortervirales</taxon>
        <taxon>Retroviridae</taxon>
        <taxon>Orthoretrovirinae</taxon>
        <taxon>Lentivirus</taxon>
        <taxon>Lentivirus humimdef1</taxon>
    </lineage>
</organism>
<feature type="short sequence motif" description="YXXL motif; contains endocytosis signal" evidence="33">
    <location>
        <begin position="727"/>
        <end position="730"/>
    </location>
</feature>
<comment type="PTM">
    <text evidence="33">Specific enzymatic cleavages in vivo yield mature proteins. Envelope glycoproteins are synthesized as a inactive precursor that is heavily N-glycosylated and processed likely by host cell furin in the Golgi to yield the mature SU and TM proteins. The cleavage site between SU and TM requires the minimal sequence [KR]-X-[KR]-R. About 2 of the 9 disulfide bonds of gp41 are reduced by P4HB/PDI, following binding to CD4 receptor.</text>
</comment>
<dbReference type="InterPro" id="IPR037527">
    <property type="entry name" value="Gp160"/>
</dbReference>
<evidence type="ECO:0000256" key="14">
    <source>
        <dbReference type="ARBA" id="ARBA00022692"/>
    </source>
</evidence>
<keyword evidence="20 33" id="KW-0261">Viral envelope protein</keyword>
<evidence type="ECO:0000256" key="24">
    <source>
        <dbReference type="ARBA" id="ARBA00023054"/>
    </source>
</evidence>
<name>A0A1Q1G4J7_HV1</name>
<comment type="domain">
    <text evidence="33 34">The 17 amino acids long immunosuppressive region is present in many retroviral envelope proteins. Synthetic peptides derived from this relatively conserved sequence inhibit immune function in vitro and in vivo.</text>
</comment>
<keyword evidence="15 33" id="KW-0053">Apoptosis</keyword>
<feature type="short sequence motif" description="Di-leucine internalization motif" evidence="33">
    <location>
        <begin position="870"/>
        <end position="871"/>
    </location>
</feature>
<evidence type="ECO:0000256" key="5">
    <source>
        <dbReference type="ARBA" id="ARBA00004578"/>
    </source>
</evidence>
<keyword evidence="14 33" id="KW-0812">Transmembrane</keyword>
<comment type="function">
    <text evidence="33">Transmembrane protein gp41: Acts as a class I viral fusion protein. Under the current model, the protein has at least 3 conformational states: pre-fusion native state, pre-hairpin intermediate state, and post-fusion hairpin state. During fusion of viral and target intracellular membranes, the coiled coil regions (heptad repeats) assume a trimer-of-hairpins structure, positioning the fusion peptide in close proximity to the C-terminal region of the ectodomain. The formation of this structure appears to drive apposition and subsequent fusion of viral and target cell membranes. Complete fusion occurs in host cell endosomes and is dynamin-dependent, however some lipid transfer might occur at the plasma membrane. The virus undergoes clathrin-dependent internalization long before endosomal fusion, thus minimizing the surface exposure of conserved viral epitopes during fusion and reducing the efficacy of inhibitors targeting these epitopes. Membranes fusion leads to delivery of the nucleocapsid into the cytoplasm.</text>
</comment>
<reference evidence="37" key="1">
    <citation type="journal article" date="2016" name="PLoS ONE">
        <title>Cross-Neutralizing Antibodies in HIV-1 Individuals Infected by Subtypes B, F1, C or the B/Bbr Variant in Relation to the Genetics and Biochemical Characteristics of the env Gene.</title>
        <authorList>
            <person name="de Almeida D.V."/>
            <person name="Macieira K.V."/>
            <person name="Grinsztejn B.G."/>
            <person name="Veloso Dos Santos V.G."/>
            <person name="Guimaraes M.L."/>
        </authorList>
    </citation>
    <scope>NUCLEOTIDE SEQUENCE</scope>
    <source>
        <strain evidence="37">2011BRRJNEUT4</strain>
    </source>
</reference>
<sequence length="871" mass="99067">MRARGTRKNCQHWWWKWGIMLLGMLMICNARDKSWVTVYYGVPVWKEATTTLFCASDAKAYDTEAHNVWATHACVPTDPNPQEVKLKNVTENFNMWKNNMVEQMHEDIISLWDQSLKPCVKLTPLCVTLNCTNYNNTNANSTTTRGSNSTTNSNITNSTKNDSWIDMNEEMKNCSFNITTGIGNEVRKDYAIFNRLDLVSTVPTDNTSYMLIHCNTSVITQACPKISFQPIPIHYCAPAGFAILQCNDGKFNGTGPCKNVSTVQCTHGIRPVVSTQLLLNGSLAKEDVIIRSQNITNNSKNIIVQLNTSVEINCTRPGNNTRKGIHLGWGRAFYATGAIIGDIRKAYCTLNKTQWENTLKYVEAKLQEHFPNRTIYFNQSSGGDLEIVTHSFNCGGEFFYCNTTRLFHSYWLNNTWVNTTLEINGTITLPCRIKQIINRWQEVGKAMYAPPIRGHINCLSNITGLILARDGGINVTNDSETFRPGGGDMRDNWRSELYKYKVVKIEPLGVAPTKAKRRVVQREKRAVGTLGAMFLGFLGAAGSTMGAAATTLTVQARLLLSGIVQQQNNLLRAIEAQQHMLQLTVWGIKQLQARVLAVERYLRDQQLLGIWGCSGKLICTTTVPWNTSWSNKSLEYIWNNMTWMDWEREIGNYTDLIYNLIEESQNQQEKNELDLLELDKWASLWNWFDITKWLWYIKIFIMIVGGLIGLRIVFAVLSIVNRVRKGYSPLSFQTLLPVPRGPDRPEGIEEEGGERDRARSGRLVNGFLGLIWDDLWSLLSFSYHRLRDLLLIVARIVELLGRRGWEALKYWWNLLQYWSQELKNSAISLFNALAVTVAEGTDRVIEVVQRIGNAILNVPRRIRQGLERALL</sequence>
<dbReference type="GO" id="GO:1903908">
    <property type="term" value="P:positive regulation of plasma membrane raft polarization"/>
    <property type="evidence" value="ECO:0007669"/>
    <property type="project" value="UniProtKB-UniRule"/>
</dbReference>
<dbReference type="FunFam" id="1.10.287.210:FF:000001">
    <property type="entry name" value="Envelope glycoprotein gp160"/>
    <property type="match status" value="1"/>
</dbReference>
<comment type="subunit">
    <text evidence="33">The mature envelope protein (Env) consists of a homotrimer of non-covalently associated gp120-gp41 heterodimers. The resulting complex protrudes from the virus surface as a spike. There seems to be as few as 10 spikes on the average virion. Surface protein gp120 interacts with host CD4, CCR5 and CXCR4. Gp120 also interacts with the C-type lectins CD209/DC-SIGN and CLEC4M/DC-SIGNR (collectively referred to as DC-SIGN(R)). Gp120 and gp41 interact with GalCer. Gp120 interacts with host ITGA4/ITGB7 complex; on CD4+ T-cells, this interaction results in rapid activation of integrin ITGAL/LFA-1, which facilitates efficient cell-to-cell spreading of HIV-1. Gp120 interacts with cell-associated heparan sulfate; this interaction increases virus infectivity on permissive cells and may be involved in infection of CD4- cells.</text>
</comment>
<keyword evidence="16 33" id="KW-0732">Signal</keyword>
<dbReference type="GO" id="GO:0055036">
    <property type="term" value="C:virion membrane"/>
    <property type="evidence" value="ECO:0007669"/>
    <property type="project" value="UniProtKB-SubCell"/>
</dbReference>
<dbReference type="Pfam" id="PF00517">
    <property type="entry name" value="GP41"/>
    <property type="match status" value="1"/>
</dbReference>
<comment type="subcellular location">
    <subcellularLocation>
        <location evidence="3">Host cell membrane</location>
        <topology evidence="3">Peripheral membrane protein</topology>
    </subcellularLocation>
    <subcellularLocation>
        <location evidence="1">Host cell membrane</location>
        <topology evidence="1">Single-pass type I membrane protein</topology>
    </subcellularLocation>
    <subcellularLocation>
        <location evidence="2">Host endosome membrane</location>
        <topology evidence="2">Peripheral membrane protein</topology>
    </subcellularLocation>
    <subcellularLocation>
        <location evidence="5">Host endosome membrane</location>
        <topology evidence="5">Single-pass type I membrane protein</topology>
    </subcellularLocation>
    <subcellularLocation>
        <location evidence="6">Virion membrane</location>
        <topology evidence="6">Peripheral membrane protein</topology>
    </subcellularLocation>
    <subcellularLocation>
        <location evidence="4">Virion membrane</location>
        <topology evidence="4">Single-pass type I membrane protein</topology>
    </subcellularLocation>
</comment>
<dbReference type="GO" id="GO:0019064">
    <property type="term" value="P:fusion of virus membrane with host plasma membrane"/>
    <property type="evidence" value="ECO:0007669"/>
    <property type="project" value="UniProtKB-UniRule"/>
</dbReference>
<evidence type="ECO:0000256" key="19">
    <source>
        <dbReference type="ARBA" id="ARBA00022870"/>
    </source>
</evidence>
<comment type="PTM">
    <text evidence="33">Highly glycosylated by host. The high number of glycan on the protein is reffered to as 'glycan shield' because it contributes to hide protein sequence from adaptive immune system.</text>
</comment>
<dbReference type="Gene3D" id="2.170.40.20">
    <property type="entry name" value="Human immunodeficiency virus 1, Gp160, envelope glycoprotein"/>
    <property type="match status" value="2"/>
</dbReference>
<feature type="disulfide bond" evidence="33">
    <location>
        <begin position="613"/>
        <end position="619"/>
    </location>
</feature>
<feature type="disulfide bond" evidence="33">
    <location>
        <begin position="246"/>
        <end position="257"/>
    </location>
</feature>
<evidence type="ECO:0000256" key="26">
    <source>
        <dbReference type="ARBA" id="ARBA00023139"/>
    </source>
</evidence>
<evidence type="ECO:0000256" key="33">
    <source>
        <dbReference type="HAMAP-Rule" id="MF_04083"/>
    </source>
</evidence>
<proteinExistence type="inferred from homology"/>
<dbReference type="GO" id="GO:0016020">
    <property type="term" value="C:membrane"/>
    <property type="evidence" value="ECO:0007669"/>
    <property type="project" value="UniProtKB-UniRule"/>
</dbReference>